<feature type="compositionally biased region" description="Gly residues" evidence="1">
    <location>
        <begin position="33"/>
        <end position="43"/>
    </location>
</feature>
<name>A0A6I6MJT1_9CAUL</name>
<dbReference type="KEGG" id="tsv:DSM104635_02299"/>
<proteinExistence type="predicted"/>
<feature type="region of interest" description="Disordered" evidence="1">
    <location>
        <begin position="1"/>
        <end position="43"/>
    </location>
</feature>
<dbReference type="AlphaFoldDB" id="A0A6I6MJT1"/>
<dbReference type="Proteomes" id="UP000431269">
    <property type="component" value="Chromosome"/>
</dbReference>
<sequence>MPDKRPGGPLPGQTGTTQKNPAPGKGTAPAKPGPGGKGGGGKK</sequence>
<organism evidence="2 3">
    <name type="scientific">Terricaulis silvestris</name>
    <dbReference type="NCBI Taxonomy" id="2686094"/>
    <lineage>
        <taxon>Bacteria</taxon>
        <taxon>Pseudomonadati</taxon>
        <taxon>Pseudomonadota</taxon>
        <taxon>Alphaproteobacteria</taxon>
        <taxon>Caulobacterales</taxon>
        <taxon>Caulobacteraceae</taxon>
        <taxon>Terricaulis</taxon>
    </lineage>
</organism>
<gene>
    <name evidence="2" type="ORF">DSM104635_02299</name>
</gene>
<evidence type="ECO:0000256" key="1">
    <source>
        <dbReference type="SAM" id="MobiDB-lite"/>
    </source>
</evidence>
<reference evidence="3" key="1">
    <citation type="submission" date="2019-12" db="EMBL/GenBank/DDBJ databases">
        <title>Complete genome of Terracaulis silvestris 0127_4.</title>
        <authorList>
            <person name="Vieira S."/>
            <person name="Riedel T."/>
            <person name="Sproer C."/>
            <person name="Pascual J."/>
            <person name="Boedeker C."/>
            <person name="Overmann J."/>
        </authorList>
    </citation>
    <scope>NUCLEOTIDE SEQUENCE [LARGE SCALE GENOMIC DNA]</scope>
    <source>
        <strain evidence="3">0127_4</strain>
    </source>
</reference>
<evidence type="ECO:0000313" key="2">
    <source>
        <dbReference type="EMBL" id="QGZ95450.1"/>
    </source>
</evidence>
<accession>A0A6I6MJT1</accession>
<feature type="compositionally biased region" description="Low complexity" evidence="1">
    <location>
        <begin position="11"/>
        <end position="30"/>
    </location>
</feature>
<keyword evidence="3" id="KW-1185">Reference proteome</keyword>
<evidence type="ECO:0000313" key="3">
    <source>
        <dbReference type="Proteomes" id="UP000431269"/>
    </source>
</evidence>
<protein>
    <submittedName>
        <fullName evidence="2">Uncharacterized protein</fullName>
    </submittedName>
</protein>
<dbReference type="EMBL" id="CP047045">
    <property type="protein sequence ID" value="QGZ95450.1"/>
    <property type="molecule type" value="Genomic_DNA"/>
</dbReference>
<dbReference type="RefSeq" id="WP_267129024.1">
    <property type="nucleotide sequence ID" value="NZ_CP047045.1"/>
</dbReference>